<name>A0AAW3MSQ6_9BURK</name>
<keyword evidence="2" id="KW-1185">Reference proteome</keyword>
<gene>
    <name evidence="1" type="ORF">WJ96_05265</name>
</gene>
<dbReference type="Proteomes" id="UP000056453">
    <property type="component" value="Unassembled WGS sequence"/>
</dbReference>
<proteinExistence type="predicted"/>
<accession>A0AAW3MSQ6</accession>
<dbReference type="RefSeq" id="WP_059954091.1">
    <property type="nucleotide sequence ID" value="NZ_LPBJ01000047.1"/>
</dbReference>
<evidence type="ECO:0000313" key="1">
    <source>
        <dbReference type="EMBL" id="KVP97981.1"/>
    </source>
</evidence>
<evidence type="ECO:0000313" key="2">
    <source>
        <dbReference type="Proteomes" id="UP000056453"/>
    </source>
</evidence>
<comment type="caution">
    <text evidence="1">The sequence shown here is derived from an EMBL/GenBank/DDBJ whole genome shotgun (WGS) entry which is preliminary data.</text>
</comment>
<dbReference type="EMBL" id="LPBJ01000047">
    <property type="protein sequence ID" value="KVP97981.1"/>
    <property type="molecule type" value="Genomic_DNA"/>
</dbReference>
<reference evidence="1 2" key="1">
    <citation type="submission" date="2015-11" db="EMBL/GenBank/DDBJ databases">
        <title>Expanding the genomic diversity of Burkholderia species for the development of highly accurate diagnostics.</title>
        <authorList>
            <person name="Sahl J."/>
            <person name="Keim P."/>
            <person name="Wagner D."/>
        </authorList>
    </citation>
    <scope>NUCLEOTIDE SEQUENCE [LARGE SCALE GENOMIC DNA]</scope>
    <source>
        <strain evidence="1 2">MSMB1808WGS</strain>
    </source>
</reference>
<sequence length="367" mass="40540">MLNRENFLKDWCATLGENRWLSLANVIEYVNLREAKLRAEIEAEQAKTVATEDTSFDDILVGDTVYVRAGGFRVHEPTSRNLRVYIEEGNPLTRVADLKVDTTAELIAELDWCIEEGQAGPRTRAALKAARAVLDEAKASALDWSNGCDQTVPAALRYLANHPRPSGGEQTYNAEHLYQLAGEIESTAKGSRATAAAIVDAARDFEAFRKRAHAAERGCHRAGLLVDPATGEWAPPAARGEQQPGAIYQVGKEARGEITWTDVDYTAYAAVRDPRPGTREVFGLRPKMHVRIVFQNPSYEARPDAGVFKQFDCLQRWADAGEFWDAQMYGNRFYFGTGGLDYVPRDVLRAFVKQLGLAPAAGSTSTN</sequence>
<protein>
    <submittedName>
        <fullName evidence="1">Uncharacterized protein</fullName>
    </submittedName>
</protein>
<organism evidence="1 2">
    <name type="scientific">Burkholderia ubonensis</name>
    <dbReference type="NCBI Taxonomy" id="101571"/>
    <lineage>
        <taxon>Bacteria</taxon>
        <taxon>Pseudomonadati</taxon>
        <taxon>Pseudomonadota</taxon>
        <taxon>Betaproteobacteria</taxon>
        <taxon>Burkholderiales</taxon>
        <taxon>Burkholderiaceae</taxon>
        <taxon>Burkholderia</taxon>
        <taxon>Burkholderia cepacia complex</taxon>
    </lineage>
</organism>
<dbReference type="AlphaFoldDB" id="A0AAW3MSQ6"/>